<dbReference type="GO" id="GO:0016887">
    <property type="term" value="F:ATP hydrolysis activity"/>
    <property type="evidence" value="ECO:0007669"/>
    <property type="project" value="InterPro"/>
</dbReference>
<dbReference type="InterPro" id="IPR003593">
    <property type="entry name" value="AAA+_ATPase"/>
</dbReference>
<reference evidence="11" key="1">
    <citation type="submission" date="2016-10" db="EMBL/GenBank/DDBJ databases">
        <authorList>
            <person name="Varghese N."/>
            <person name="Submissions S."/>
        </authorList>
    </citation>
    <scope>NUCLEOTIDE SEQUENCE [LARGE SCALE GENOMIC DNA]</scope>
    <source>
        <strain evidence="11">CECT 8338</strain>
    </source>
</reference>
<keyword evidence="3" id="KW-1003">Cell membrane</keyword>
<dbReference type="FunFam" id="3.40.50.300:FF:000032">
    <property type="entry name" value="Export ABC transporter ATP-binding protein"/>
    <property type="match status" value="1"/>
</dbReference>
<dbReference type="InterPro" id="IPR017871">
    <property type="entry name" value="ABC_transporter-like_CS"/>
</dbReference>
<dbReference type="STRING" id="1434072.SAMN05216210_1526"/>
<proteinExistence type="inferred from homology"/>
<gene>
    <name evidence="10" type="ORF">SAMN05216210_1526</name>
</gene>
<dbReference type="GO" id="GO:0022857">
    <property type="term" value="F:transmembrane transporter activity"/>
    <property type="evidence" value="ECO:0007669"/>
    <property type="project" value="TreeGrafter"/>
</dbReference>
<dbReference type="Gene3D" id="3.40.50.300">
    <property type="entry name" value="P-loop containing nucleotide triphosphate hydrolases"/>
    <property type="match status" value="1"/>
</dbReference>
<keyword evidence="4" id="KW-0812">Transmembrane</keyword>
<keyword evidence="7" id="KW-0472">Membrane</keyword>
<evidence type="ECO:0000256" key="1">
    <source>
        <dbReference type="ARBA" id="ARBA00004429"/>
    </source>
</evidence>
<keyword evidence="5" id="KW-0547">Nucleotide-binding</keyword>
<dbReference type="GO" id="GO:1902495">
    <property type="term" value="C:transmembrane transporter complex"/>
    <property type="evidence" value="ECO:0007669"/>
    <property type="project" value="UniProtKB-ARBA"/>
</dbReference>
<evidence type="ECO:0000313" key="11">
    <source>
        <dbReference type="Proteomes" id="UP000243924"/>
    </source>
</evidence>
<dbReference type="InterPro" id="IPR027417">
    <property type="entry name" value="P-loop_NTPase"/>
</dbReference>
<keyword evidence="11" id="KW-1185">Reference proteome</keyword>
<comment type="similarity">
    <text evidence="8">Belongs to the ABC transporter superfamily. Macrolide exporter (TC 3.A.1.122) family.</text>
</comment>
<dbReference type="Proteomes" id="UP000243924">
    <property type="component" value="Chromosome I"/>
</dbReference>
<dbReference type="PROSITE" id="PS00211">
    <property type="entry name" value="ABC_TRANSPORTER_1"/>
    <property type="match status" value="1"/>
</dbReference>
<keyword evidence="6 10" id="KW-0067">ATP-binding</keyword>
<dbReference type="CDD" id="cd03255">
    <property type="entry name" value="ABC_MJ0796_LolCDE_FtsE"/>
    <property type="match status" value="1"/>
</dbReference>
<sequence length="223" mass="23976">MSTSVQMSGIHLSYPTESGTVAALKDASLSVPPGESLAITGPSGSGKTSLLLLLSGLERPDRGEIRVGSQRLGDMDSNALADWRNEHLGIIFQSFHLLPGLSALGNVSLPLEIAGQAHARERALTMLDSVGLSHRLQYYPTQLSGGEQQRVAIARALVHQPSLLLGDEPTGNLDQQTGEKVLSLLFDLHQQSHSTLVLVTHDERVAERCQHRVRMDGGCLHAL</sequence>
<organism evidence="10 11">
    <name type="scientific">Halopseudomonas salegens</name>
    <dbReference type="NCBI Taxonomy" id="1434072"/>
    <lineage>
        <taxon>Bacteria</taxon>
        <taxon>Pseudomonadati</taxon>
        <taxon>Pseudomonadota</taxon>
        <taxon>Gammaproteobacteria</taxon>
        <taxon>Pseudomonadales</taxon>
        <taxon>Pseudomonadaceae</taxon>
        <taxon>Halopseudomonas</taxon>
    </lineage>
</organism>
<evidence type="ECO:0000256" key="5">
    <source>
        <dbReference type="ARBA" id="ARBA00022741"/>
    </source>
</evidence>
<dbReference type="GO" id="GO:0005524">
    <property type="term" value="F:ATP binding"/>
    <property type="evidence" value="ECO:0007669"/>
    <property type="project" value="UniProtKB-KW"/>
</dbReference>
<dbReference type="InterPro" id="IPR017911">
    <property type="entry name" value="MacB-like_ATP-bd"/>
</dbReference>
<dbReference type="SMART" id="SM00382">
    <property type="entry name" value="AAA"/>
    <property type="match status" value="1"/>
</dbReference>
<dbReference type="SUPFAM" id="SSF52540">
    <property type="entry name" value="P-loop containing nucleoside triphosphate hydrolases"/>
    <property type="match status" value="1"/>
</dbReference>
<accession>A0A1H2FGX9</accession>
<dbReference type="Pfam" id="PF00005">
    <property type="entry name" value="ABC_tran"/>
    <property type="match status" value="1"/>
</dbReference>
<dbReference type="PANTHER" id="PTHR24220:SF659">
    <property type="entry name" value="TRANSPORTER, PUTATIVE-RELATED"/>
    <property type="match status" value="1"/>
</dbReference>
<evidence type="ECO:0000259" key="9">
    <source>
        <dbReference type="PROSITE" id="PS50893"/>
    </source>
</evidence>
<dbReference type="GO" id="GO:0005886">
    <property type="term" value="C:plasma membrane"/>
    <property type="evidence" value="ECO:0007669"/>
    <property type="project" value="UniProtKB-SubCell"/>
</dbReference>
<comment type="subcellular location">
    <subcellularLocation>
        <location evidence="1">Cell inner membrane</location>
        <topology evidence="1">Multi-pass membrane protein</topology>
    </subcellularLocation>
</comment>
<evidence type="ECO:0000256" key="7">
    <source>
        <dbReference type="ARBA" id="ARBA00023136"/>
    </source>
</evidence>
<dbReference type="EMBL" id="LT629787">
    <property type="protein sequence ID" value="SDU06198.1"/>
    <property type="molecule type" value="Genomic_DNA"/>
</dbReference>
<dbReference type="InterPro" id="IPR003439">
    <property type="entry name" value="ABC_transporter-like_ATP-bd"/>
</dbReference>
<protein>
    <submittedName>
        <fullName evidence="10">Putative ABC transport system ATP-binding protein</fullName>
    </submittedName>
</protein>
<feature type="domain" description="ABC transporter" evidence="9">
    <location>
        <begin position="5"/>
        <end position="223"/>
    </location>
</feature>
<evidence type="ECO:0000256" key="8">
    <source>
        <dbReference type="ARBA" id="ARBA00038388"/>
    </source>
</evidence>
<dbReference type="InterPro" id="IPR015854">
    <property type="entry name" value="ABC_transpr_LolD-like"/>
</dbReference>
<dbReference type="PANTHER" id="PTHR24220">
    <property type="entry name" value="IMPORT ATP-BINDING PROTEIN"/>
    <property type="match status" value="1"/>
</dbReference>
<name>A0A1H2FGX9_9GAMM</name>
<evidence type="ECO:0000256" key="6">
    <source>
        <dbReference type="ARBA" id="ARBA00022840"/>
    </source>
</evidence>
<keyword evidence="2" id="KW-0813">Transport</keyword>
<evidence type="ECO:0000256" key="4">
    <source>
        <dbReference type="ARBA" id="ARBA00022692"/>
    </source>
</evidence>
<evidence type="ECO:0000256" key="3">
    <source>
        <dbReference type="ARBA" id="ARBA00022475"/>
    </source>
</evidence>
<dbReference type="AlphaFoldDB" id="A0A1H2FGX9"/>
<dbReference type="PROSITE" id="PS50893">
    <property type="entry name" value="ABC_TRANSPORTER_2"/>
    <property type="match status" value="1"/>
</dbReference>
<evidence type="ECO:0000313" key="10">
    <source>
        <dbReference type="EMBL" id="SDU06198.1"/>
    </source>
</evidence>
<evidence type="ECO:0000256" key="2">
    <source>
        <dbReference type="ARBA" id="ARBA00022448"/>
    </source>
</evidence>